<protein>
    <submittedName>
        <fullName evidence="1">Uncharacterized protein</fullName>
    </submittedName>
</protein>
<dbReference type="AlphaFoldDB" id="A0ABD3KG76"/>
<evidence type="ECO:0000313" key="1">
    <source>
        <dbReference type="EMBL" id="KAL3738934.1"/>
    </source>
</evidence>
<accession>A0ABD3KG76</accession>
<reference evidence="1 2" key="1">
    <citation type="submission" date="2024-11" db="EMBL/GenBank/DDBJ databases">
        <title>Chromosome-level genome assembly of Eucalyptus globulus Labill. provides insights into its genome evolution.</title>
        <authorList>
            <person name="Li X."/>
        </authorList>
    </citation>
    <scope>NUCLEOTIDE SEQUENCE [LARGE SCALE GENOMIC DNA]</scope>
    <source>
        <strain evidence="1">CL2024</strain>
        <tissue evidence="1">Fresh tender leaves</tissue>
    </source>
</reference>
<dbReference type="EMBL" id="JBJKBG010000005">
    <property type="protein sequence ID" value="KAL3738934.1"/>
    <property type="molecule type" value="Genomic_DNA"/>
</dbReference>
<comment type="caution">
    <text evidence="1">The sequence shown here is derived from an EMBL/GenBank/DDBJ whole genome shotgun (WGS) entry which is preliminary data.</text>
</comment>
<evidence type="ECO:0000313" key="2">
    <source>
        <dbReference type="Proteomes" id="UP001634007"/>
    </source>
</evidence>
<sequence>MGLWWTRVPRPFDAPVVNASQTKAHDTGKKLRDELAFPTYRVVSSPFRRCIKTARELIAGLSTVDNNTANTVAGDDGDSADSPTSRIKVPLPFNVLLVSIEYGMGEILNDVTLCYHPTFRDSWGFDIKELETSFPSGSRTSHRTRCTKRYELPRCGASESKARDRYLHTIHYLVDEYPQENLLFVTHGEGVKVTALTYWKEARGQEIKPGRRARAATTTRVNWCLHLSSIGSA</sequence>
<keyword evidence="2" id="KW-1185">Reference proteome</keyword>
<dbReference type="SUPFAM" id="SSF53254">
    <property type="entry name" value="Phosphoglycerate mutase-like"/>
    <property type="match status" value="1"/>
</dbReference>
<organism evidence="1 2">
    <name type="scientific">Eucalyptus globulus</name>
    <name type="common">Tasmanian blue gum</name>
    <dbReference type="NCBI Taxonomy" id="34317"/>
    <lineage>
        <taxon>Eukaryota</taxon>
        <taxon>Viridiplantae</taxon>
        <taxon>Streptophyta</taxon>
        <taxon>Embryophyta</taxon>
        <taxon>Tracheophyta</taxon>
        <taxon>Spermatophyta</taxon>
        <taxon>Magnoliopsida</taxon>
        <taxon>eudicotyledons</taxon>
        <taxon>Gunneridae</taxon>
        <taxon>Pentapetalae</taxon>
        <taxon>rosids</taxon>
        <taxon>malvids</taxon>
        <taxon>Myrtales</taxon>
        <taxon>Myrtaceae</taxon>
        <taxon>Myrtoideae</taxon>
        <taxon>Eucalypteae</taxon>
        <taxon>Eucalyptus</taxon>
    </lineage>
</organism>
<dbReference type="PANTHER" id="PTHR16469:SF27">
    <property type="entry name" value="UBIQUITIN-ASSOCIATED AND SH3 DOMAIN-CONTAINING BA-RELATED"/>
    <property type="match status" value="1"/>
</dbReference>
<dbReference type="InterPro" id="IPR051710">
    <property type="entry name" value="Phosphatase_SH3-domain"/>
</dbReference>
<dbReference type="InterPro" id="IPR029033">
    <property type="entry name" value="His_PPase_superfam"/>
</dbReference>
<dbReference type="PANTHER" id="PTHR16469">
    <property type="entry name" value="UBIQUITIN-ASSOCIATED AND SH3 DOMAIN-CONTAINING BA-RELATED"/>
    <property type="match status" value="1"/>
</dbReference>
<dbReference type="Proteomes" id="UP001634007">
    <property type="component" value="Unassembled WGS sequence"/>
</dbReference>
<name>A0ABD3KG76_EUCGL</name>
<dbReference type="Gene3D" id="3.40.50.1240">
    <property type="entry name" value="Phosphoglycerate mutase-like"/>
    <property type="match status" value="1"/>
</dbReference>
<gene>
    <name evidence="1" type="ORF">ACJRO7_020336</name>
</gene>
<proteinExistence type="predicted"/>